<comment type="caution">
    <text evidence="1">The sequence shown here is derived from an EMBL/GenBank/DDBJ whole genome shotgun (WGS) entry which is preliminary data.</text>
</comment>
<sequence>MDQKIVKKLESEIEGAIAEVIMRMGLKRLPLLPSHQTMHLMSKAAVTVYETAVENRQKED</sequence>
<name>A0A5C6ELN4_9BACT</name>
<keyword evidence="2" id="KW-1185">Reference proteome</keyword>
<accession>A0A5C6ELN4</accession>
<organism evidence="1 2">
    <name type="scientific">Rubripirellula reticaptiva</name>
    <dbReference type="NCBI Taxonomy" id="2528013"/>
    <lineage>
        <taxon>Bacteria</taxon>
        <taxon>Pseudomonadati</taxon>
        <taxon>Planctomycetota</taxon>
        <taxon>Planctomycetia</taxon>
        <taxon>Pirellulales</taxon>
        <taxon>Pirellulaceae</taxon>
        <taxon>Rubripirellula</taxon>
    </lineage>
</organism>
<dbReference type="Proteomes" id="UP000317977">
    <property type="component" value="Unassembled WGS sequence"/>
</dbReference>
<protein>
    <submittedName>
        <fullName evidence="1">Uncharacterized protein</fullName>
    </submittedName>
</protein>
<evidence type="ECO:0000313" key="2">
    <source>
        <dbReference type="Proteomes" id="UP000317977"/>
    </source>
</evidence>
<evidence type="ECO:0000313" key="1">
    <source>
        <dbReference type="EMBL" id="TWU49314.1"/>
    </source>
</evidence>
<dbReference type="OrthoDB" id="289113at2"/>
<proteinExistence type="predicted"/>
<dbReference type="AlphaFoldDB" id="A0A5C6ELN4"/>
<dbReference type="RefSeq" id="WP_146535592.1">
    <property type="nucleotide sequence ID" value="NZ_SJPX01000004.1"/>
</dbReference>
<gene>
    <name evidence="1" type="ORF">Poly59_39280</name>
</gene>
<dbReference type="EMBL" id="SJPX01000004">
    <property type="protein sequence ID" value="TWU49314.1"/>
    <property type="molecule type" value="Genomic_DNA"/>
</dbReference>
<reference evidence="1 2" key="1">
    <citation type="submission" date="2019-02" db="EMBL/GenBank/DDBJ databases">
        <title>Deep-cultivation of Planctomycetes and their phenomic and genomic characterization uncovers novel biology.</title>
        <authorList>
            <person name="Wiegand S."/>
            <person name="Jogler M."/>
            <person name="Boedeker C."/>
            <person name="Pinto D."/>
            <person name="Vollmers J."/>
            <person name="Rivas-Marin E."/>
            <person name="Kohn T."/>
            <person name="Peeters S.H."/>
            <person name="Heuer A."/>
            <person name="Rast P."/>
            <person name="Oberbeckmann S."/>
            <person name="Bunk B."/>
            <person name="Jeske O."/>
            <person name="Meyerdierks A."/>
            <person name="Storesund J.E."/>
            <person name="Kallscheuer N."/>
            <person name="Luecker S."/>
            <person name="Lage O.M."/>
            <person name="Pohl T."/>
            <person name="Merkel B.J."/>
            <person name="Hornburger P."/>
            <person name="Mueller R.-W."/>
            <person name="Bruemmer F."/>
            <person name="Labrenz M."/>
            <person name="Spormann A.M."/>
            <person name="Op Den Camp H."/>
            <person name="Overmann J."/>
            <person name="Amann R."/>
            <person name="Jetten M.S.M."/>
            <person name="Mascher T."/>
            <person name="Medema M.H."/>
            <person name="Devos D.P."/>
            <person name="Kaster A.-K."/>
            <person name="Ovreas L."/>
            <person name="Rohde M."/>
            <person name="Galperin M.Y."/>
            <person name="Jogler C."/>
        </authorList>
    </citation>
    <scope>NUCLEOTIDE SEQUENCE [LARGE SCALE GENOMIC DNA]</scope>
    <source>
        <strain evidence="1 2">Poly59</strain>
    </source>
</reference>